<dbReference type="Proteomes" id="UP000053676">
    <property type="component" value="Unassembled WGS sequence"/>
</dbReference>
<keyword evidence="6" id="KW-0865">Zymogen</keyword>
<dbReference type="OrthoDB" id="5862166at2759"/>
<dbReference type="EMBL" id="KI658748">
    <property type="protein sequence ID" value="ETN81356.1"/>
    <property type="molecule type" value="Genomic_DNA"/>
</dbReference>
<feature type="binding site" evidence="8">
    <location>
        <position position="12"/>
    </location>
    <ligand>
        <name>Zn(2+)</name>
        <dbReference type="ChEBI" id="CHEBI:29105"/>
        <note>catalytic</note>
    </ligand>
</feature>
<evidence type="ECO:0000313" key="12">
    <source>
        <dbReference type="EMBL" id="ETN81356.1"/>
    </source>
</evidence>
<comment type="cofactor">
    <cofactor evidence="8">
        <name>Zn(2+)</name>
        <dbReference type="ChEBI" id="CHEBI:29105"/>
    </cofactor>
    <text evidence="8">Binds 1 zinc ion per subunit.</text>
</comment>
<dbReference type="Gene3D" id="1.10.10.1940">
    <property type="match status" value="1"/>
</dbReference>
<name>W2TJL4_NECAM</name>
<feature type="binding site" evidence="8">
    <location>
        <position position="18"/>
    </location>
    <ligand>
        <name>Zn(2+)</name>
        <dbReference type="ChEBI" id="CHEBI:29105"/>
        <note>catalytic</note>
    </ligand>
</feature>
<evidence type="ECO:0000259" key="10">
    <source>
        <dbReference type="PROSITE" id="PS51670"/>
    </source>
</evidence>
<evidence type="ECO:0000256" key="4">
    <source>
        <dbReference type="ARBA" id="ARBA00022833"/>
    </source>
</evidence>
<feature type="region of interest" description="Disordered" evidence="9">
    <location>
        <begin position="49"/>
        <end position="82"/>
    </location>
</feature>
<keyword evidence="5 8" id="KW-0482">Metalloprotease</keyword>
<dbReference type="GO" id="GO:0008270">
    <property type="term" value="F:zinc ion binding"/>
    <property type="evidence" value="ECO:0007669"/>
    <property type="project" value="UniProtKB-UniRule"/>
</dbReference>
<dbReference type="InterPro" id="IPR001506">
    <property type="entry name" value="Peptidase_M12A"/>
</dbReference>
<evidence type="ECO:0000256" key="1">
    <source>
        <dbReference type="ARBA" id="ARBA00022670"/>
    </source>
</evidence>
<dbReference type="PANTHER" id="PTHR10127">
    <property type="entry name" value="DISCOIDIN, CUB, EGF, LAMININ , AND ZINC METALLOPROTEASE DOMAIN CONTAINING"/>
    <property type="match status" value="1"/>
</dbReference>
<dbReference type="InterPro" id="IPR003582">
    <property type="entry name" value="ShKT_dom"/>
</dbReference>
<protein>
    <submittedName>
        <fullName evidence="12">ShTK domain protein</fullName>
    </submittedName>
</protein>
<dbReference type="InterPro" id="IPR024079">
    <property type="entry name" value="MetalloPept_cat_dom_sf"/>
</dbReference>
<dbReference type="GO" id="GO:0004222">
    <property type="term" value="F:metalloendopeptidase activity"/>
    <property type="evidence" value="ECO:0007669"/>
    <property type="project" value="UniProtKB-UniRule"/>
</dbReference>
<keyword evidence="3 8" id="KW-0378">Hydrolase</keyword>
<dbReference type="PROSITE" id="PS51864">
    <property type="entry name" value="ASTACIN"/>
    <property type="match status" value="1"/>
</dbReference>
<feature type="compositionally biased region" description="Low complexity" evidence="9">
    <location>
        <begin position="60"/>
        <end position="71"/>
    </location>
</feature>
<evidence type="ECO:0000256" key="5">
    <source>
        <dbReference type="ARBA" id="ARBA00023049"/>
    </source>
</evidence>
<sequence>MQVATAAHEIGHALGFWHTQSRHDRDSFITLDTGNINVIEFGPQTVSKYRIGPDDLTENTTKQPKTTGGTTKKPKASSDCEDDERFCPQLRRLNGFCEDAHYSERLKKRVCKKSCKFC</sequence>
<evidence type="ECO:0000259" key="11">
    <source>
        <dbReference type="PROSITE" id="PS51864"/>
    </source>
</evidence>
<feature type="binding site" evidence="8">
    <location>
        <position position="8"/>
    </location>
    <ligand>
        <name>Zn(2+)</name>
        <dbReference type="ChEBI" id="CHEBI:29105"/>
        <note>catalytic</note>
    </ligand>
</feature>
<evidence type="ECO:0000256" key="6">
    <source>
        <dbReference type="ARBA" id="ARBA00023145"/>
    </source>
</evidence>
<organism evidence="12 13">
    <name type="scientific">Necator americanus</name>
    <name type="common">Human hookworm</name>
    <dbReference type="NCBI Taxonomy" id="51031"/>
    <lineage>
        <taxon>Eukaryota</taxon>
        <taxon>Metazoa</taxon>
        <taxon>Ecdysozoa</taxon>
        <taxon>Nematoda</taxon>
        <taxon>Chromadorea</taxon>
        <taxon>Rhabditida</taxon>
        <taxon>Rhabditina</taxon>
        <taxon>Rhabditomorpha</taxon>
        <taxon>Strongyloidea</taxon>
        <taxon>Ancylostomatidae</taxon>
        <taxon>Bunostominae</taxon>
        <taxon>Necator</taxon>
    </lineage>
</organism>
<dbReference type="Gene3D" id="3.40.390.10">
    <property type="entry name" value="Collagenase (Catalytic Domain)"/>
    <property type="match status" value="1"/>
</dbReference>
<keyword evidence="13" id="KW-1185">Reference proteome</keyword>
<evidence type="ECO:0000256" key="3">
    <source>
        <dbReference type="ARBA" id="ARBA00022801"/>
    </source>
</evidence>
<evidence type="ECO:0000313" key="13">
    <source>
        <dbReference type="Proteomes" id="UP000053676"/>
    </source>
</evidence>
<dbReference type="KEGG" id="nai:NECAME_17907"/>
<evidence type="ECO:0000256" key="2">
    <source>
        <dbReference type="ARBA" id="ARBA00022723"/>
    </source>
</evidence>
<evidence type="ECO:0000256" key="8">
    <source>
        <dbReference type="PROSITE-ProRule" id="PRU01211"/>
    </source>
</evidence>
<feature type="domain" description="Peptidase M12A" evidence="11">
    <location>
        <begin position="1"/>
        <end position="37"/>
    </location>
</feature>
<reference evidence="13" key="1">
    <citation type="journal article" date="2014" name="Nat. Genet.">
        <title>Genome of the human hookworm Necator americanus.</title>
        <authorList>
            <person name="Tang Y.T."/>
            <person name="Gao X."/>
            <person name="Rosa B.A."/>
            <person name="Abubucker S."/>
            <person name="Hallsworth-Pepin K."/>
            <person name="Martin J."/>
            <person name="Tyagi R."/>
            <person name="Heizer E."/>
            <person name="Zhang X."/>
            <person name="Bhonagiri-Palsikar V."/>
            <person name="Minx P."/>
            <person name="Warren W.C."/>
            <person name="Wang Q."/>
            <person name="Zhan B."/>
            <person name="Hotez P.J."/>
            <person name="Sternberg P.W."/>
            <person name="Dougall A."/>
            <person name="Gaze S.T."/>
            <person name="Mulvenna J."/>
            <person name="Sotillo J."/>
            <person name="Ranganathan S."/>
            <person name="Rabelo E.M."/>
            <person name="Wilson R.K."/>
            <person name="Felgner P.L."/>
            <person name="Bethony J."/>
            <person name="Hawdon J.M."/>
            <person name="Gasser R.B."/>
            <person name="Loukas A."/>
            <person name="Mitreva M."/>
        </authorList>
    </citation>
    <scope>NUCLEOTIDE SEQUENCE [LARGE SCALE GENOMIC DNA]</scope>
</reference>
<accession>W2TJL4</accession>
<feature type="domain" description="ShKT" evidence="10">
    <location>
        <begin position="80"/>
        <end position="118"/>
    </location>
</feature>
<dbReference type="Pfam" id="PF01400">
    <property type="entry name" value="Astacin"/>
    <property type="match status" value="1"/>
</dbReference>
<dbReference type="MEROPS" id="M12.310"/>
<dbReference type="GO" id="GO:0006508">
    <property type="term" value="P:proteolysis"/>
    <property type="evidence" value="ECO:0007669"/>
    <property type="project" value="UniProtKB-KW"/>
</dbReference>
<proteinExistence type="predicted"/>
<dbReference type="SUPFAM" id="SSF55486">
    <property type="entry name" value="Metalloproteases ('zincins'), catalytic domain"/>
    <property type="match status" value="1"/>
</dbReference>
<feature type="active site" evidence="8">
    <location>
        <position position="9"/>
    </location>
</feature>
<evidence type="ECO:0000256" key="9">
    <source>
        <dbReference type="SAM" id="MobiDB-lite"/>
    </source>
</evidence>
<evidence type="ECO:0000256" key="7">
    <source>
        <dbReference type="PROSITE-ProRule" id="PRU01005"/>
    </source>
</evidence>
<keyword evidence="2 8" id="KW-0479">Metal-binding</keyword>
<dbReference type="AlphaFoldDB" id="W2TJL4"/>
<keyword evidence="4 8" id="KW-0862">Zinc</keyword>
<dbReference type="PROSITE" id="PS51670">
    <property type="entry name" value="SHKT"/>
    <property type="match status" value="1"/>
</dbReference>
<gene>
    <name evidence="12" type="ORF">NECAME_17907</name>
</gene>
<dbReference type="PANTHER" id="PTHR10127:SF780">
    <property type="entry name" value="METALLOENDOPEPTIDASE"/>
    <property type="match status" value="1"/>
</dbReference>
<comment type="caution">
    <text evidence="7">Lacks conserved residue(s) required for the propagation of feature annotation.</text>
</comment>
<keyword evidence="1 8" id="KW-0645">Protease</keyword>